<dbReference type="SUPFAM" id="SSF56349">
    <property type="entry name" value="DNA breaking-rejoining enzymes"/>
    <property type="match status" value="1"/>
</dbReference>
<dbReference type="PROSITE" id="PS51900">
    <property type="entry name" value="CB"/>
    <property type="match status" value="1"/>
</dbReference>
<dbReference type="Pfam" id="PF02899">
    <property type="entry name" value="Phage_int_SAM_1"/>
    <property type="match status" value="1"/>
</dbReference>
<dbReference type="InterPro" id="IPR004107">
    <property type="entry name" value="Integrase_SAM-like_N"/>
</dbReference>
<evidence type="ECO:0000259" key="12">
    <source>
        <dbReference type="PROSITE" id="PS51900"/>
    </source>
</evidence>
<name>A0A7X1ZCR6_9PROT</name>
<feature type="domain" description="Core-binding (CB)" evidence="12">
    <location>
        <begin position="30"/>
        <end position="121"/>
    </location>
</feature>
<dbReference type="OrthoDB" id="9801717at2"/>
<dbReference type="GO" id="GO:0005737">
    <property type="term" value="C:cytoplasm"/>
    <property type="evidence" value="ECO:0007669"/>
    <property type="project" value="UniProtKB-SubCell"/>
</dbReference>
<feature type="active site" evidence="9">
    <location>
        <position position="208"/>
    </location>
</feature>
<dbReference type="InterPro" id="IPR023009">
    <property type="entry name" value="Tyrosine_recombinase_XerC/XerD"/>
</dbReference>
<dbReference type="GO" id="GO:0007059">
    <property type="term" value="P:chromosome segregation"/>
    <property type="evidence" value="ECO:0007669"/>
    <property type="project" value="UniProtKB-UniRule"/>
</dbReference>
<dbReference type="InterPro" id="IPR002104">
    <property type="entry name" value="Integrase_catalytic"/>
</dbReference>
<keyword evidence="2 9" id="KW-0963">Cytoplasm</keyword>
<evidence type="ECO:0000259" key="11">
    <source>
        <dbReference type="PROSITE" id="PS51898"/>
    </source>
</evidence>
<dbReference type="Gene3D" id="1.10.443.10">
    <property type="entry name" value="Intergrase catalytic core"/>
    <property type="match status" value="1"/>
</dbReference>
<comment type="caution">
    <text evidence="13">The sequence shown here is derived from an EMBL/GenBank/DDBJ whole genome shotgun (WGS) entry which is preliminary data.</text>
</comment>
<dbReference type="InterPro" id="IPR044068">
    <property type="entry name" value="CB"/>
</dbReference>
<organism evidence="13 14">
    <name type="scientific">Roseospira navarrensis</name>
    <dbReference type="NCBI Taxonomy" id="140058"/>
    <lineage>
        <taxon>Bacteria</taxon>
        <taxon>Pseudomonadati</taxon>
        <taxon>Pseudomonadota</taxon>
        <taxon>Alphaproteobacteria</taxon>
        <taxon>Rhodospirillales</taxon>
        <taxon>Rhodospirillaceae</taxon>
        <taxon>Roseospira</taxon>
    </lineage>
</organism>
<feature type="active site" evidence="9">
    <location>
        <position position="276"/>
    </location>
</feature>
<keyword evidence="6 9" id="KW-0238">DNA-binding</keyword>
<proteinExistence type="inferred from homology"/>
<evidence type="ECO:0000256" key="8">
    <source>
        <dbReference type="ARBA" id="ARBA00023306"/>
    </source>
</evidence>
<keyword evidence="5 9" id="KW-0229">DNA integration</keyword>
<feature type="active site" evidence="9">
    <location>
        <position position="279"/>
    </location>
</feature>
<comment type="function">
    <text evidence="9">Site-specific tyrosine recombinase, which acts by catalyzing the cutting and rejoining of the recombining DNA molecules. The XerC-XerD complex is essential to convert dimers of the bacterial chromosome into monomers to permit their segregation at cell division. It also contributes to the segregational stability of plasmids.</text>
</comment>
<dbReference type="EMBL" id="WIVE01000014">
    <property type="protein sequence ID" value="MQX36164.1"/>
    <property type="molecule type" value="Genomic_DNA"/>
</dbReference>
<gene>
    <name evidence="9" type="primary">xerC</name>
    <name evidence="13" type="ORF">GHC57_06495</name>
</gene>
<accession>A0A7X1ZCR6</accession>
<dbReference type="Proteomes" id="UP000434582">
    <property type="component" value="Unassembled WGS sequence"/>
</dbReference>
<keyword evidence="14" id="KW-1185">Reference proteome</keyword>
<evidence type="ECO:0000256" key="9">
    <source>
        <dbReference type="HAMAP-Rule" id="MF_01808"/>
    </source>
</evidence>
<dbReference type="PANTHER" id="PTHR30349:SF90">
    <property type="entry name" value="TYROSINE RECOMBINASE XERD"/>
    <property type="match status" value="1"/>
</dbReference>
<feature type="active site" description="O-(3'-phospho-DNA)-tyrosine intermediate" evidence="9">
    <location>
        <position position="311"/>
    </location>
</feature>
<comment type="subunit">
    <text evidence="9">Forms a cyclic heterotetrameric complex composed of two molecules of XerC and two molecules of XerD.</text>
</comment>
<evidence type="ECO:0000256" key="10">
    <source>
        <dbReference type="SAM" id="MobiDB-lite"/>
    </source>
</evidence>
<dbReference type="PANTHER" id="PTHR30349">
    <property type="entry name" value="PHAGE INTEGRASE-RELATED"/>
    <property type="match status" value="1"/>
</dbReference>
<dbReference type="InterPro" id="IPR050090">
    <property type="entry name" value="Tyrosine_recombinase_XerCD"/>
</dbReference>
<dbReference type="Gene3D" id="1.10.150.130">
    <property type="match status" value="1"/>
</dbReference>
<feature type="active site" evidence="9">
    <location>
        <position position="302"/>
    </location>
</feature>
<comment type="subcellular location">
    <subcellularLocation>
        <location evidence="1 9">Cytoplasm</location>
    </subcellularLocation>
</comment>
<evidence type="ECO:0000256" key="6">
    <source>
        <dbReference type="ARBA" id="ARBA00023125"/>
    </source>
</evidence>
<feature type="domain" description="Tyr recombinase" evidence="11">
    <location>
        <begin position="142"/>
        <end position="324"/>
    </location>
</feature>
<evidence type="ECO:0000256" key="7">
    <source>
        <dbReference type="ARBA" id="ARBA00023172"/>
    </source>
</evidence>
<reference evidence="13 14" key="1">
    <citation type="submission" date="2019-10" db="EMBL/GenBank/DDBJ databases">
        <title>Draft whole-genome sequence of the purple nonsulfur photosynthetic bacterium Roseospira navarrensis DSM 15114.</title>
        <authorList>
            <person name="Kyndt J.A."/>
            <person name="Meyer T.E."/>
        </authorList>
    </citation>
    <scope>NUCLEOTIDE SEQUENCE [LARGE SCALE GENOMIC DNA]</scope>
    <source>
        <strain evidence="13 14">DSM 15114</strain>
    </source>
</reference>
<keyword evidence="8 9" id="KW-0131">Cell cycle</keyword>
<dbReference type="Pfam" id="PF00589">
    <property type="entry name" value="Phage_integrase"/>
    <property type="match status" value="1"/>
</dbReference>
<evidence type="ECO:0000256" key="4">
    <source>
        <dbReference type="ARBA" id="ARBA00022829"/>
    </source>
</evidence>
<evidence type="ECO:0000313" key="14">
    <source>
        <dbReference type="Proteomes" id="UP000434582"/>
    </source>
</evidence>
<evidence type="ECO:0000256" key="2">
    <source>
        <dbReference type="ARBA" id="ARBA00022490"/>
    </source>
</evidence>
<dbReference type="AlphaFoldDB" id="A0A7X1ZCR6"/>
<dbReference type="InterPro" id="IPR010998">
    <property type="entry name" value="Integrase_recombinase_N"/>
</dbReference>
<dbReference type="GO" id="GO:0051301">
    <property type="term" value="P:cell division"/>
    <property type="evidence" value="ECO:0007669"/>
    <property type="project" value="UniProtKB-KW"/>
</dbReference>
<dbReference type="GO" id="GO:0006313">
    <property type="term" value="P:DNA transposition"/>
    <property type="evidence" value="ECO:0007669"/>
    <property type="project" value="UniProtKB-UniRule"/>
</dbReference>
<keyword evidence="4 9" id="KW-0159">Chromosome partition</keyword>
<keyword evidence="7 9" id="KW-0233">DNA recombination</keyword>
<dbReference type="InterPro" id="IPR013762">
    <property type="entry name" value="Integrase-like_cat_sf"/>
</dbReference>
<protein>
    <recommendedName>
        <fullName evidence="9">Tyrosine recombinase XerC</fullName>
    </recommendedName>
</protein>
<dbReference type="InterPro" id="IPR011010">
    <property type="entry name" value="DNA_brk_join_enz"/>
</dbReference>
<comment type="similarity">
    <text evidence="9">Belongs to the 'phage' integrase family. XerC subfamily.</text>
</comment>
<evidence type="ECO:0000256" key="3">
    <source>
        <dbReference type="ARBA" id="ARBA00022618"/>
    </source>
</evidence>
<evidence type="ECO:0000256" key="1">
    <source>
        <dbReference type="ARBA" id="ARBA00004496"/>
    </source>
</evidence>
<keyword evidence="3 9" id="KW-0132">Cell division</keyword>
<evidence type="ECO:0000256" key="5">
    <source>
        <dbReference type="ARBA" id="ARBA00022908"/>
    </source>
</evidence>
<sequence length="340" mass="36449">MTGAAPDPGPAAQETAPPVPGPAVALAADAGLTAVVTRWRIWLWAERRVSRHTLDAYVRDLAGFLAFLTDHLGGTPGLSDLATLDAADLRAWLAWRGGEGVGRTAQARGLSTLRGFFRWLDREGLAHNPALAQVRGPRPKPPVPKALAEDEAAEAVKAVRDLEDEGWVGRRDLALVMLLYGAGLRLGEALALNQRDAPDGPAMTVTGKGRKQRVVPVLPVVQDAVAEYRAACPLALGPDDPLFVGVRGARLNPGVVQRQVRRLREALGLPETATPHALRHSFATHLLGRGGDLRTIQELLGHASLSTTQRYTAVDVARLKRMHADAHPRARVSDQDKEGA</sequence>
<evidence type="ECO:0000313" key="13">
    <source>
        <dbReference type="EMBL" id="MQX36164.1"/>
    </source>
</evidence>
<dbReference type="GO" id="GO:0003677">
    <property type="term" value="F:DNA binding"/>
    <property type="evidence" value="ECO:0007669"/>
    <property type="project" value="UniProtKB-UniRule"/>
</dbReference>
<dbReference type="HAMAP" id="MF_01808">
    <property type="entry name" value="Recomb_XerC_XerD"/>
    <property type="match status" value="1"/>
</dbReference>
<feature type="region of interest" description="Disordered" evidence="10">
    <location>
        <begin position="1"/>
        <end position="20"/>
    </location>
</feature>
<dbReference type="GO" id="GO:0009037">
    <property type="term" value="F:tyrosine-based site-specific recombinase activity"/>
    <property type="evidence" value="ECO:0007669"/>
    <property type="project" value="UniProtKB-UniRule"/>
</dbReference>
<feature type="active site" evidence="9">
    <location>
        <position position="185"/>
    </location>
</feature>
<dbReference type="PROSITE" id="PS51898">
    <property type="entry name" value="TYR_RECOMBINASE"/>
    <property type="match status" value="1"/>
</dbReference>